<reference evidence="1 2" key="1">
    <citation type="submission" date="2019-09" db="EMBL/GenBank/DDBJ databases">
        <authorList>
            <person name="Dittami M. S."/>
        </authorList>
    </citation>
    <scope>NUCLEOTIDE SEQUENCE [LARGE SCALE GENOMIC DNA]</scope>
    <source>
        <strain evidence="1">SPHINGO391</strain>
    </source>
</reference>
<gene>
    <name evidence="1" type="ORF">SPHINGO391_510221</name>
</gene>
<dbReference type="AlphaFoldDB" id="A0A5E8AFY0"/>
<dbReference type="Proteomes" id="UP000326857">
    <property type="component" value="Unassembled WGS sequence"/>
</dbReference>
<evidence type="ECO:0000313" key="2">
    <source>
        <dbReference type="Proteomes" id="UP000326857"/>
    </source>
</evidence>
<proteinExistence type="predicted"/>
<name>A0A5E8AFY0_9SPHN</name>
<organism evidence="1 2">
    <name type="scientific">Sphingomonas aurantiaca</name>
    <dbReference type="NCBI Taxonomy" id="185949"/>
    <lineage>
        <taxon>Bacteria</taxon>
        <taxon>Pseudomonadati</taxon>
        <taxon>Pseudomonadota</taxon>
        <taxon>Alphaproteobacteria</taxon>
        <taxon>Sphingomonadales</taxon>
        <taxon>Sphingomonadaceae</taxon>
        <taxon>Sphingomonas</taxon>
    </lineage>
</organism>
<accession>A0A5E8AFY0</accession>
<sequence>MTRRLEDWRCRGDGAEFMEDGTIAPIKVATGEVRGHGLSIVDVTTRCAPECMVMDRAAPIRSALTTVPDARS</sequence>
<protein>
    <submittedName>
        <fullName evidence="1">Uncharacterized protein</fullName>
    </submittedName>
</protein>
<evidence type="ECO:0000313" key="1">
    <source>
        <dbReference type="EMBL" id="VVT30101.1"/>
    </source>
</evidence>
<dbReference type="EMBL" id="CABVLI010000047">
    <property type="protein sequence ID" value="VVT30101.1"/>
    <property type="molecule type" value="Genomic_DNA"/>
</dbReference>